<dbReference type="InterPro" id="IPR039425">
    <property type="entry name" value="RNA_pol_sigma-70-like"/>
</dbReference>
<dbReference type="InterPro" id="IPR036388">
    <property type="entry name" value="WH-like_DNA-bd_sf"/>
</dbReference>
<dbReference type="PANTHER" id="PTHR43133:SF8">
    <property type="entry name" value="RNA POLYMERASE SIGMA FACTOR HI_1459-RELATED"/>
    <property type="match status" value="1"/>
</dbReference>
<dbReference type="Proteomes" id="UP000177141">
    <property type="component" value="Unassembled WGS sequence"/>
</dbReference>
<keyword evidence="3" id="KW-0731">Sigma factor</keyword>
<sequence>MKRDIDYPLITKIVNRNERGLYQLFQKYHSPVYNFVYKQLKDKAIADELTQDIFLSVIESLRDFRYQCSLKTFIFTIARNKIIDHFRKKKIKRILFSALPQFVVEGLNSVMIDDELEKKQIQQNIEDTFHKLPRDYQLILRLKYIEDRSVRSIAKRLVRTFKSTESLLFRARSAFKQIYDSIS</sequence>
<evidence type="ECO:0000259" key="7">
    <source>
        <dbReference type="Pfam" id="PF08281"/>
    </source>
</evidence>
<dbReference type="AlphaFoldDB" id="A0A1F7IY99"/>
<dbReference type="GO" id="GO:0016987">
    <property type="term" value="F:sigma factor activity"/>
    <property type="evidence" value="ECO:0007669"/>
    <property type="project" value="UniProtKB-KW"/>
</dbReference>
<dbReference type="Pfam" id="PF08281">
    <property type="entry name" value="Sigma70_r4_2"/>
    <property type="match status" value="1"/>
</dbReference>
<dbReference type="NCBIfam" id="TIGR02937">
    <property type="entry name" value="sigma70-ECF"/>
    <property type="match status" value="1"/>
</dbReference>
<evidence type="ECO:0000259" key="6">
    <source>
        <dbReference type="Pfam" id="PF04542"/>
    </source>
</evidence>
<feature type="domain" description="RNA polymerase sigma-70 region 2" evidence="6">
    <location>
        <begin position="24"/>
        <end position="90"/>
    </location>
</feature>
<evidence type="ECO:0000256" key="2">
    <source>
        <dbReference type="ARBA" id="ARBA00023015"/>
    </source>
</evidence>
<keyword evidence="2" id="KW-0805">Transcription regulation</keyword>
<comment type="caution">
    <text evidence="8">The sequence shown here is derived from an EMBL/GenBank/DDBJ whole genome shotgun (WGS) entry which is preliminary data.</text>
</comment>
<evidence type="ECO:0000313" key="9">
    <source>
        <dbReference type="Proteomes" id="UP000177141"/>
    </source>
</evidence>
<dbReference type="InterPro" id="IPR013325">
    <property type="entry name" value="RNA_pol_sigma_r2"/>
</dbReference>
<dbReference type="InterPro" id="IPR013249">
    <property type="entry name" value="RNA_pol_sigma70_r4_t2"/>
</dbReference>
<evidence type="ECO:0000256" key="4">
    <source>
        <dbReference type="ARBA" id="ARBA00023125"/>
    </source>
</evidence>
<reference evidence="8 9" key="1">
    <citation type="journal article" date="2016" name="Nat. Commun.">
        <title>Thousands of microbial genomes shed light on interconnected biogeochemical processes in an aquifer system.</title>
        <authorList>
            <person name="Anantharaman K."/>
            <person name="Brown C.T."/>
            <person name="Hug L.A."/>
            <person name="Sharon I."/>
            <person name="Castelle C.J."/>
            <person name="Probst A.J."/>
            <person name="Thomas B.C."/>
            <person name="Singh A."/>
            <person name="Wilkins M.J."/>
            <person name="Karaoz U."/>
            <person name="Brodie E.L."/>
            <person name="Williams K.H."/>
            <person name="Hubbard S.S."/>
            <person name="Banfield J.F."/>
        </authorList>
    </citation>
    <scope>NUCLEOTIDE SEQUENCE [LARGE SCALE GENOMIC DNA]</scope>
</reference>
<dbReference type="SUPFAM" id="SSF88659">
    <property type="entry name" value="Sigma3 and sigma4 domains of RNA polymerase sigma factors"/>
    <property type="match status" value="1"/>
</dbReference>
<dbReference type="PANTHER" id="PTHR43133">
    <property type="entry name" value="RNA POLYMERASE ECF-TYPE SIGMA FACTO"/>
    <property type="match status" value="1"/>
</dbReference>
<comment type="similarity">
    <text evidence="1">Belongs to the sigma-70 factor family. ECF subfamily.</text>
</comment>
<dbReference type="GO" id="GO:0003677">
    <property type="term" value="F:DNA binding"/>
    <property type="evidence" value="ECO:0007669"/>
    <property type="project" value="UniProtKB-KW"/>
</dbReference>
<keyword evidence="5" id="KW-0804">Transcription</keyword>
<protein>
    <recommendedName>
        <fullName evidence="10">RNA polymerase sigma-70 region 2 domain-containing protein</fullName>
    </recommendedName>
</protein>
<dbReference type="Pfam" id="PF04542">
    <property type="entry name" value="Sigma70_r2"/>
    <property type="match status" value="1"/>
</dbReference>
<dbReference type="InterPro" id="IPR013324">
    <property type="entry name" value="RNA_pol_sigma_r3/r4-like"/>
</dbReference>
<proteinExistence type="inferred from homology"/>
<evidence type="ECO:0000256" key="5">
    <source>
        <dbReference type="ARBA" id="ARBA00023163"/>
    </source>
</evidence>
<dbReference type="EMBL" id="MGAL01000017">
    <property type="protein sequence ID" value="OGK48346.1"/>
    <property type="molecule type" value="Genomic_DNA"/>
</dbReference>
<keyword evidence="4" id="KW-0238">DNA-binding</keyword>
<evidence type="ECO:0000313" key="8">
    <source>
        <dbReference type="EMBL" id="OGK48346.1"/>
    </source>
</evidence>
<dbReference type="SUPFAM" id="SSF88946">
    <property type="entry name" value="Sigma2 domain of RNA polymerase sigma factors"/>
    <property type="match status" value="1"/>
</dbReference>
<evidence type="ECO:0008006" key="10">
    <source>
        <dbReference type="Google" id="ProtNLM"/>
    </source>
</evidence>
<dbReference type="STRING" id="1802061.A3A93_01775"/>
<evidence type="ECO:0000256" key="1">
    <source>
        <dbReference type="ARBA" id="ARBA00010641"/>
    </source>
</evidence>
<organism evidence="8 9">
    <name type="scientific">Candidatus Roizmanbacteria bacterium RIFCSPLOWO2_01_FULL_38_12</name>
    <dbReference type="NCBI Taxonomy" id="1802061"/>
    <lineage>
        <taxon>Bacteria</taxon>
        <taxon>Candidatus Roizmaniibacteriota</taxon>
    </lineage>
</organism>
<dbReference type="Gene3D" id="1.10.1740.10">
    <property type="match status" value="1"/>
</dbReference>
<evidence type="ECO:0000256" key="3">
    <source>
        <dbReference type="ARBA" id="ARBA00023082"/>
    </source>
</evidence>
<dbReference type="Gene3D" id="1.10.10.10">
    <property type="entry name" value="Winged helix-like DNA-binding domain superfamily/Winged helix DNA-binding domain"/>
    <property type="match status" value="1"/>
</dbReference>
<dbReference type="InterPro" id="IPR007627">
    <property type="entry name" value="RNA_pol_sigma70_r2"/>
</dbReference>
<dbReference type="InterPro" id="IPR014284">
    <property type="entry name" value="RNA_pol_sigma-70_dom"/>
</dbReference>
<name>A0A1F7IY99_9BACT</name>
<dbReference type="GO" id="GO:0006352">
    <property type="term" value="P:DNA-templated transcription initiation"/>
    <property type="evidence" value="ECO:0007669"/>
    <property type="project" value="InterPro"/>
</dbReference>
<accession>A0A1F7IY99</accession>
<gene>
    <name evidence="8" type="ORF">A3A93_01775</name>
</gene>
<feature type="domain" description="RNA polymerase sigma factor 70 region 4 type 2" evidence="7">
    <location>
        <begin position="123"/>
        <end position="173"/>
    </location>
</feature>